<evidence type="ECO:0000313" key="3">
    <source>
        <dbReference type="EMBL" id="QLI82701.1"/>
    </source>
</evidence>
<reference evidence="3 4" key="1">
    <citation type="journal article" date="2016" name="Int. J. Syst. Evol. Microbiol.">
        <title>Chitinibacter fontanus sp. nov., isolated from a spring.</title>
        <authorList>
            <person name="Sheu S.Y."/>
            <person name="Li Y.S."/>
            <person name="Young C.C."/>
            <person name="Chen W.M."/>
        </authorList>
    </citation>
    <scope>NUCLEOTIDE SEQUENCE [LARGE SCALE GENOMIC DNA]</scope>
    <source>
        <strain evidence="3 4">STM-7</strain>
    </source>
</reference>
<dbReference type="GO" id="GO:0061522">
    <property type="term" value="F:1,4-dihydroxy-2-naphthoyl-CoA thioesterase activity"/>
    <property type="evidence" value="ECO:0007669"/>
    <property type="project" value="TreeGrafter"/>
</dbReference>
<dbReference type="PANTHER" id="PTHR43240:SF7">
    <property type="entry name" value="BLR7284 PROTEIN"/>
    <property type="match status" value="1"/>
</dbReference>
<dbReference type="RefSeq" id="WP_180306777.1">
    <property type="nucleotide sequence ID" value="NZ_CP058952.1"/>
</dbReference>
<feature type="domain" description="Thioesterase" evidence="2">
    <location>
        <begin position="60"/>
        <end position="134"/>
    </location>
</feature>
<dbReference type="Pfam" id="PF03061">
    <property type="entry name" value="4HBT"/>
    <property type="match status" value="1"/>
</dbReference>
<accession>A0A7D5Z634</accession>
<dbReference type="PANTHER" id="PTHR43240">
    <property type="entry name" value="1,4-DIHYDROXY-2-NAPHTHOYL-COA THIOESTERASE 1"/>
    <property type="match status" value="1"/>
</dbReference>
<dbReference type="SUPFAM" id="SSF54637">
    <property type="entry name" value="Thioesterase/thiol ester dehydrase-isomerase"/>
    <property type="match status" value="1"/>
</dbReference>
<proteinExistence type="predicted"/>
<dbReference type="InterPro" id="IPR006683">
    <property type="entry name" value="Thioestr_dom"/>
</dbReference>
<dbReference type="InterPro" id="IPR029069">
    <property type="entry name" value="HotDog_dom_sf"/>
</dbReference>
<keyword evidence="4" id="KW-1185">Reference proteome</keyword>
<dbReference type="InterPro" id="IPR003736">
    <property type="entry name" value="PAAI_dom"/>
</dbReference>
<protein>
    <submittedName>
        <fullName evidence="3">PaaI family thioesterase</fullName>
    </submittedName>
</protein>
<evidence type="ECO:0000256" key="1">
    <source>
        <dbReference type="ARBA" id="ARBA00022801"/>
    </source>
</evidence>
<evidence type="ECO:0000259" key="2">
    <source>
        <dbReference type="Pfam" id="PF03061"/>
    </source>
</evidence>
<dbReference type="GO" id="GO:0005829">
    <property type="term" value="C:cytosol"/>
    <property type="evidence" value="ECO:0007669"/>
    <property type="project" value="TreeGrafter"/>
</dbReference>
<dbReference type="Proteomes" id="UP000510822">
    <property type="component" value="Chromosome"/>
</dbReference>
<organism evidence="3 4">
    <name type="scientific">Chitinibacter fontanus</name>
    <dbReference type="NCBI Taxonomy" id="1737446"/>
    <lineage>
        <taxon>Bacteria</taxon>
        <taxon>Pseudomonadati</taxon>
        <taxon>Pseudomonadota</taxon>
        <taxon>Betaproteobacteria</taxon>
        <taxon>Neisseriales</taxon>
        <taxon>Chitinibacteraceae</taxon>
        <taxon>Chitinibacter</taxon>
    </lineage>
</organism>
<sequence>MNSLWLPVANPDFFAQVGPWFMALPHCKTLGLELVAAEKGKVTIKLPFKPELIGNPETSVLHGGVVTSLIDTSSGVALYTLLHMPEAAATLDLRIDYLRPAKPDLPLYCTAECYRLTDSIAFTRATAYQEDPAKPVAHSVATFARTGSDKGEAA</sequence>
<keyword evidence="1" id="KW-0378">Hydrolase</keyword>
<gene>
    <name evidence="3" type="ORF">HZU75_14885</name>
</gene>
<dbReference type="KEGG" id="cfon:HZU75_14885"/>
<dbReference type="CDD" id="cd03443">
    <property type="entry name" value="PaaI_thioesterase"/>
    <property type="match status" value="1"/>
</dbReference>
<dbReference type="NCBIfam" id="TIGR00369">
    <property type="entry name" value="unchar_dom_1"/>
    <property type="match status" value="1"/>
</dbReference>
<dbReference type="EMBL" id="CP058952">
    <property type="protein sequence ID" value="QLI82701.1"/>
    <property type="molecule type" value="Genomic_DNA"/>
</dbReference>
<name>A0A7D5Z634_9NEIS</name>
<evidence type="ECO:0000313" key="4">
    <source>
        <dbReference type="Proteomes" id="UP000510822"/>
    </source>
</evidence>
<dbReference type="AlphaFoldDB" id="A0A7D5Z634"/>
<dbReference type="Gene3D" id="3.10.129.10">
    <property type="entry name" value="Hotdog Thioesterase"/>
    <property type="match status" value="1"/>
</dbReference>